<evidence type="ECO:0000313" key="10">
    <source>
        <dbReference type="Proteomes" id="UP000007635"/>
    </source>
</evidence>
<dbReference type="Gene3D" id="2.10.90.10">
    <property type="entry name" value="Cystine-knot cytokines"/>
    <property type="match status" value="1"/>
</dbReference>
<dbReference type="Ensembl" id="ENSGACT00000016731.2">
    <property type="protein sequence ID" value="ENSGACP00000016697.2"/>
    <property type="gene ID" value="ENSGACG00000012629.2"/>
</dbReference>
<keyword evidence="2" id="KW-0964">Secreted</keyword>
<dbReference type="eggNOG" id="KOG3900">
    <property type="taxonomic scope" value="Eukaryota"/>
</dbReference>
<evidence type="ECO:0000256" key="4">
    <source>
        <dbReference type="ARBA" id="ARBA00022782"/>
    </source>
</evidence>
<dbReference type="Proteomes" id="UP000007635">
    <property type="component" value="Chromosome VIII"/>
</dbReference>
<dbReference type="SMART" id="SM00204">
    <property type="entry name" value="TGFB"/>
    <property type="match status" value="1"/>
</dbReference>
<evidence type="ECO:0000256" key="1">
    <source>
        <dbReference type="ARBA" id="ARBA00004613"/>
    </source>
</evidence>
<feature type="chain" id="PRO_5043937897" evidence="7">
    <location>
        <begin position="21"/>
        <end position="529"/>
    </location>
</feature>
<feature type="region of interest" description="Disordered" evidence="6">
    <location>
        <begin position="29"/>
        <end position="60"/>
    </location>
</feature>
<proteinExistence type="inferred from homology"/>
<evidence type="ECO:0000256" key="2">
    <source>
        <dbReference type="ARBA" id="ARBA00022525"/>
    </source>
</evidence>
<dbReference type="Pfam" id="PF00019">
    <property type="entry name" value="TGF_beta"/>
    <property type="match status" value="1"/>
</dbReference>
<dbReference type="InterPro" id="IPR006799">
    <property type="entry name" value="AMH_N"/>
</dbReference>
<feature type="domain" description="TGF-beta family profile" evidence="8">
    <location>
        <begin position="419"/>
        <end position="529"/>
    </location>
</feature>
<evidence type="ECO:0000259" key="8">
    <source>
        <dbReference type="PROSITE" id="PS51362"/>
    </source>
</evidence>
<keyword evidence="4" id="KW-0221">Differentiation</keyword>
<evidence type="ECO:0000313" key="9">
    <source>
        <dbReference type="Ensembl" id="ENSGACP00000016697.2"/>
    </source>
</evidence>
<dbReference type="Bgee" id="ENSGACG00000012629">
    <property type="expression patterns" value="Expressed in testis"/>
</dbReference>
<feature type="compositionally biased region" description="Low complexity" evidence="6">
    <location>
        <begin position="43"/>
        <end position="54"/>
    </location>
</feature>
<dbReference type="InParanoid" id="G3PGH3"/>
<dbReference type="RefSeq" id="XP_040039240.1">
    <property type="nucleotide sequence ID" value="XM_040183306.1"/>
</dbReference>
<dbReference type="FunCoup" id="G3PGH3">
    <property type="interactions" value="466"/>
</dbReference>
<dbReference type="PANTHER" id="PTHR15009">
    <property type="entry name" value="MUELLERIAN-INHIBITING FACTOR"/>
    <property type="match status" value="1"/>
</dbReference>
<dbReference type="PROSITE" id="PS51362">
    <property type="entry name" value="TGF_BETA_2"/>
    <property type="match status" value="1"/>
</dbReference>
<organism evidence="9 10">
    <name type="scientific">Gasterosteus aculeatus aculeatus</name>
    <name type="common">three-spined stickleback</name>
    <dbReference type="NCBI Taxonomy" id="481459"/>
    <lineage>
        <taxon>Eukaryota</taxon>
        <taxon>Metazoa</taxon>
        <taxon>Chordata</taxon>
        <taxon>Craniata</taxon>
        <taxon>Vertebrata</taxon>
        <taxon>Euteleostomi</taxon>
        <taxon>Actinopterygii</taxon>
        <taxon>Neopterygii</taxon>
        <taxon>Teleostei</taxon>
        <taxon>Neoteleostei</taxon>
        <taxon>Acanthomorphata</taxon>
        <taxon>Eupercaria</taxon>
        <taxon>Perciformes</taxon>
        <taxon>Cottioidei</taxon>
        <taxon>Gasterosteales</taxon>
        <taxon>Gasterosteidae</taxon>
        <taxon>Gasterosteus</taxon>
    </lineage>
</organism>
<dbReference type="PANTHER" id="PTHR15009:SF4">
    <property type="entry name" value="MUELLERIAN-INHIBITING FACTOR"/>
    <property type="match status" value="1"/>
</dbReference>
<dbReference type="InterPro" id="IPR029034">
    <property type="entry name" value="Cystine-knot_cytokine"/>
</dbReference>
<dbReference type="CTD" id="268"/>
<keyword evidence="3 7" id="KW-0732">Signal</keyword>
<reference evidence="9 10" key="1">
    <citation type="journal article" date="2021" name="G3 (Bethesda)">
        <title>Improved contiguity of the threespine stickleback genome using long-read sequencing.</title>
        <authorList>
            <person name="Nath S."/>
            <person name="Shaw D.E."/>
            <person name="White M.A."/>
        </authorList>
    </citation>
    <scope>NUCLEOTIDE SEQUENCE [LARGE SCALE GENOMIC DNA]</scope>
    <source>
        <strain evidence="9 10">Lake Benthic</strain>
    </source>
</reference>
<dbReference type="OMA" id="ALMLCWT"/>
<protein>
    <submittedName>
        <fullName evidence="9">Anti-Mullerian hormone</fullName>
    </submittedName>
</protein>
<feature type="signal peptide" evidence="7">
    <location>
        <begin position="1"/>
        <end position="20"/>
    </location>
</feature>
<reference evidence="9" key="2">
    <citation type="submission" date="2025-08" db="UniProtKB">
        <authorList>
            <consortium name="Ensembl"/>
        </authorList>
    </citation>
    <scope>IDENTIFICATION</scope>
</reference>
<dbReference type="GeneTree" id="ENSGT00390000006337"/>
<comment type="similarity">
    <text evidence="5">Belongs to the TGF-beta family.</text>
</comment>
<dbReference type="GeneID" id="120823390"/>
<dbReference type="GO" id="GO:0005576">
    <property type="term" value="C:extracellular region"/>
    <property type="evidence" value="ECO:0007669"/>
    <property type="project" value="UniProtKB-SubCell"/>
</dbReference>
<dbReference type="AlphaFoldDB" id="G3PGH3"/>
<keyword evidence="5" id="KW-0339">Growth factor</keyword>
<evidence type="ECO:0000256" key="6">
    <source>
        <dbReference type="SAM" id="MobiDB-lite"/>
    </source>
</evidence>
<accession>G3PGH3</accession>
<comment type="subcellular location">
    <subcellularLocation>
        <location evidence="1">Secreted</location>
    </subcellularLocation>
</comment>
<dbReference type="Pfam" id="PF04709">
    <property type="entry name" value="AMH_N"/>
    <property type="match status" value="1"/>
</dbReference>
<name>G3PGH3_GASAC</name>
<dbReference type="GO" id="GO:0008083">
    <property type="term" value="F:growth factor activity"/>
    <property type="evidence" value="ECO:0007669"/>
    <property type="project" value="UniProtKB-KW"/>
</dbReference>
<dbReference type="InterPro" id="IPR021203">
    <property type="entry name" value="Muellerian-inhibiting_factor"/>
</dbReference>
<evidence type="ECO:0000256" key="5">
    <source>
        <dbReference type="RuleBase" id="RU000354"/>
    </source>
</evidence>
<dbReference type="KEGG" id="gat:120823390"/>
<dbReference type="SUPFAM" id="SSF57501">
    <property type="entry name" value="Cystine-knot cytokines"/>
    <property type="match status" value="1"/>
</dbReference>
<dbReference type="GO" id="GO:0008406">
    <property type="term" value="P:gonad development"/>
    <property type="evidence" value="ECO:0007669"/>
    <property type="project" value="InterPro"/>
</dbReference>
<dbReference type="STRING" id="69293.ENSGACP00000016697"/>
<evidence type="ECO:0000256" key="7">
    <source>
        <dbReference type="SAM" id="SignalP"/>
    </source>
</evidence>
<dbReference type="InterPro" id="IPR001839">
    <property type="entry name" value="TGF-b_C"/>
</dbReference>
<keyword evidence="10" id="KW-1185">Reference proteome</keyword>
<reference evidence="9" key="3">
    <citation type="submission" date="2025-09" db="UniProtKB">
        <authorList>
            <consortium name="Ensembl"/>
        </authorList>
    </citation>
    <scope>IDENTIFICATION</scope>
</reference>
<sequence length="529" mass="56868">MLCFFHCGALMLCSTMLCVALPAPHGRQLTPARDPTATDHTFPSPEAPSAPAGSRRGPRDAPCLADDTYAALREAAGGDGELANRSRSQFGICGVSDGSAGSALLQLAKETGGDPGRGLEVLHPTGVLVSEEDERGALVLTFDLPPSPLLRRRPALLLALEGPPTGGNLDVTCTSRSLQPHAQTACISGETWYITLTGKASEDDVPQKWRISVEAKSPDMNRSLKEILTGGRSGSNISVVPLLLFSGKRGTDTRYHQNSSPASSQTSFLCELKRFLGDVLPQDLRESSPLQLDSLKSLPPLTLGPSSSDTLLAGLINSSSITVFSFRSRASGFQVHSGELAFSPELLEELRRRLEAEVVKITAVMREEQVGRGATERLGRLRELSALPMMEPAPGGRQYRAFLLLKALQTAARAYEAQRGQRATRAGPDITARANKCGLKSLSVTLDRRLDIPNIININNCHGSCAYPLADATNHAVLLNYHVEVDNAEERAPCCVPVAYEALQMVEVKDHGTEISLKPDMVAKECECR</sequence>
<dbReference type="GO" id="GO:0030154">
    <property type="term" value="P:cell differentiation"/>
    <property type="evidence" value="ECO:0007669"/>
    <property type="project" value="UniProtKB-KW"/>
</dbReference>
<evidence type="ECO:0000256" key="3">
    <source>
        <dbReference type="ARBA" id="ARBA00022729"/>
    </source>
</evidence>